<dbReference type="Gene3D" id="2.60.120.10">
    <property type="entry name" value="Jelly Rolls"/>
    <property type="match status" value="1"/>
</dbReference>
<dbReference type="CDD" id="cd20293">
    <property type="entry name" value="cupin_HutD_N"/>
    <property type="match status" value="1"/>
</dbReference>
<dbReference type="InterPro" id="IPR011051">
    <property type="entry name" value="RmlC_Cupin_sf"/>
</dbReference>
<name>A0ABN2HG88_9ACTN</name>
<dbReference type="RefSeq" id="WP_344152506.1">
    <property type="nucleotide sequence ID" value="NZ_BAAANF010000012.1"/>
</dbReference>
<gene>
    <name evidence="1" type="ORF">GCM10009745_35270</name>
</gene>
<comment type="caution">
    <text evidence="1">The sequence shown here is derived from an EMBL/GenBank/DDBJ whole genome shotgun (WGS) entry which is preliminary data.</text>
</comment>
<proteinExistence type="predicted"/>
<sequence>MGLRVLRHADYRRVEWKNGRGLTYEMARSEVAQSEGAAFEDADFDWRLSFAAVERPGPFSTFPGVDRIITLASGRQLTLTMADGEVQVLRPFEPFAFPGEAEVRGVPSGPTMNLNVMTRRGRTAATVVCHRIDGQQLVDLRGAAFLVVLDGVVMVNDVVLAPRDAVRELPDRLTVTGNGVVAVISIT</sequence>
<dbReference type="Pfam" id="PF05962">
    <property type="entry name" value="HutD"/>
    <property type="match status" value="1"/>
</dbReference>
<evidence type="ECO:0000313" key="1">
    <source>
        <dbReference type="EMBL" id="GAA1687439.1"/>
    </source>
</evidence>
<dbReference type="SUPFAM" id="SSF51182">
    <property type="entry name" value="RmlC-like cupins"/>
    <property type="match status" value="1"/>
</dbReference>
<dbReference type="InterPro" id="IPR014710">
    <property type="entry name" value="RmlC-like_jellyroll"/>
</dbReference>
<dbReference type="EMBL" id="BAAANF010000012">
    <property type="protein sequence ID" value="GAA1687439.1"/>
    <property type="molecule type" value="Genomic_DNA"/>
</dbReference>
<organism evidence="1 2">
    <name type="scientific">Kribbella yunnanensis</name>
    <dbReference type="NCBI Taxonomy" id="190194"/>
    <lineage>
        <taxon>Bacteria</taxon>
        <taxon>Bacillati</taxon>
        <taxon>Actinomycetota</taxon>
        <taxon>Actinomycetes</taxon>
        <taxon>Propionibacteriales</taxon>
        <taxon>Kribbellaceae</taxon>
        <taxon>Kribbella</taxon>
    </lineage>
</organism>
<dbReference type="PANTHER" id="PTHR37943">
    <property type="entry name" value="PROTEIN VES"/>
    <property type="match status" value="1"/>
</dbReference>
<keyword evidence="2" id="KW-1185">Reference proteome</keyword>
<evidence type="ECO:0008006" key="3">
    <source>
        <dbReference type="Google" id="ProtNLM"/>
    </source>
</evidence>
<evidence type="ECO:0000313" key="2">
    <source>
        <dbReference type="Proteomes" id="UP001500280"/>
    </source>
</evidence>
<dbReference type="PANTHER" id="PTHR37943:SF1">
    <property type="entry name" value="PROTEIN VES"/>
    <property type="match status" value="1"/>
</dbReference>
<reference evidence="1 2" key="1">
    <citation type="journal article" date="2019" name="Int. J. Syst. Evol. Microbiol.">
        <title>The Global Catalogue of Microorganisms (GCM) 10K type strain sequencing project: providing services to taxonomists for standard genome sequencing and annotation.</title>
        <authorList>
            <consortium name="The Broad Institute Genomics Platform"/>
            <consortium name="The Broad Institute Genome Sequencing Center for Infectious Disease"/>
            <person name="Wu L."/>
            <person name="Ma J."/>
        </authorList>
    </citation>
    <scope>NUCLEOTIDE SEQUENCE [LARGE SCALE GENOMIC DNA]</scope>
    <source>
        <strain evidence="1 2">JCM 14307</strain>
    </source>
</reference>
<dbReference type="Proteomes" id="UP001500280">
    <property type="component" value="Unassembled WGS sequence"/>
</dbReference>
<protein>
    <recommendedName>
        <fullName evidence="3">HutD family protein</fullName>
    </recommendedName>
</protein>
<accession>A0ABN2HG88</accession>
<dbReference type="InterPro" id="IPR010282">
    <property type="entry name" value="Uncharacterised_HutD/Ves"/>
</dbReference>